<dbReference type="PANTHER" id="PTHR19134:SF449">
    <property type="entry name" value="TYROSINE-PROTEIN PHOSPHATASE 1"/>
    <property type="match status" value="1"/>
</dbReference>
<feature type="compositionally biased region" description="Gly residues" evidence="2">
    <location>
        <begin position="934"/>
        <end position="946"/>
    </location>
</feature>
<feature type="compositionally biased region" description="Low complexity" evidence="2">
    <location>
        <begin position="319"/>
        <end position="332"/>
    </location>
</feature>
<dbReference type="PANTHER" id="PTHR19134">
    <property type="entry name" value="RECEPTOR-TYPE TYROSINE-PROTEIN PHOSPHATASE"/>
    <property type="match status" value="1"/>
</dbReference>
<comment type="similarity">
    <text evidence="1">Belongs to the protein-tyrosine phosphatase family. Non-receptor class subfamily.</text>
</comment>
<evidence type="ECO:0000256" key="1">
    <source>
        <dbReference type="ARBA" id="ARBA00009649"/>
    </source>
</evidence>
<feature type="region of interest" description="Disordered" evidence="2">
    <location>
        <begin position="929"/>
        <end position="962"/>
    </location>
</feature>
<feature type="compositionally biased region" description="Low complexity" evidence="2">
    <location>
        <begin position="370"/>
        <end position="392"/>
    </location>
</feature>
<dbReference type="InterPro" id="IPR029021">
    <property type="entry name" value="Prot-tyrosine_phosphatase-like"/>
</dbReference>
<feature type="domain" description="Tyrosine-protein phosphatase" evidence="3">
    <location>
        <begin position="494"/>
        <end position="876"/>
    </location>
</feature>
<dbReference type="Gene3D" id="3.90.190.10">
    <property type="entry name" value="Protein tyrosine phosphatase superfamily"/>
    <property type="match status" value="1"/>
</dbReference>
<feature type="region of interest" description="Disordered" evidence="2">
    <location>
        <begin position="1"/>
        <end position="62"/>
    </location>
</feature>
<dbReference type="InterPro" id="IPR000387">
    <property type="entry name" value="Tyr_Pase_dom"/>
</dbReference>
<dbReference type="Pfam" id="PF00102">
    <property type="entry name" value="Y_phosphatase"/>
    <property type="match status" value="3"/>
</dbReference>
<evidence type="ECO:0000259" key="4">
    <source>
        <dbReference type="PROSITE" id="PS50056"/>
    </source>
</evidence>
<dbReference type="AlphaFoldDB" id="A0AAD5SRS5"/>
<accession>A0AAD5SRS5</accession>
<feature type="compositionally biased region" description="Basic and acidic residues" evidence="2">
    <location>
        <begin position="1"/>
        <end position="10"/>
    </location>
</feature>
<evidence type="ECO:0000256" key="2">
    <source>
        <dbReference type="SAM" id="MobiDB-lite"/>
    </source>
</evidence>
<name>A0AAD5SRS5_9FUNG</name>
<keyword evidence="6" id="KW-1185">Reference proteome</keyword>
<dbReference type="InterPro" id="IPR016130">
    <property type="entry name" value="Tyr_Pase_AS"/>
</dbReference>
<dbReference type="PROSITE" id="PS50055">
    <property type="entry name" value="TYR_PHOSPHATASE_PTP"/>
    <property type="match status" value="1"/>
</dbReference>
<comment type="caution">
    <text evidence="5">The sequence shown here is derived from an EMBL/GenBank/DDBJ whole genome shotgun (WGS) entry which is preliminary data.</text>
</comment>
<sequence length="983" mass="106788">MGPRISRELEAESSFNGSNKNKNSEVDTNNATSNNISRNNSNNSNSNLALNKSAKNNAPNSRSMRVASIDSFFRSSNPNTNSNESSAAAAAVLTNPATVRTRKNHSLNHSLSFNLNLPLSRPSATPQPPPPTTPTTATTSATTTAMTSVTSASVIITSIIAETAGKTEVTATPTSAPAEPLQLVIAPPILPLNIQVQSSLPLLVPINVKPPPKAESPPVLSTQGDIEHRQQARQTIQIEQQQQQNNEQQQNNGQNIPAINTSQVSHPPAQPPLMTNSSLFLRRFGNNRTNSLRQQEQQQSQGNQQLFQVQIQHHSSPFPSSIPVRSLSSPSPNTIYPPDTSGTTITTIRPNIIAPNRLDLSSILAKKAPQTESPISGSSQSPQTTTATTPHNSHNKHDQMLLARINTLPGPARVPVWLHNLHEVDLAFKAAQVLDNFRIHSSSSSSMPPPSGSIARTLIDAGWFTNNDDDERTSSQNANLFKTSAANSMYAARRNRYTDIVPYDYTRVHLRQQQPSDYINASYISTCRLVPSRKRRRRRQAGDNNNNNPAGKTYIATQAPLRSTVGDFWNMIVDNGTRVVVMLTREEEKGRVKCCRYWPSLPLQALPVGTAGDVGLLSAGSSIREPDEFVWLRGSSDGNVEIEVSPHGVERFFWGGDIVVRQFDIVLRTRSSRLSAETATAGNNSDDENTKDNSDVVVLETRLVSQVQYLGWPDHKGADPDSVLAVIDMANRMQREAIAAAAVSTRVFNAESAVVGPMVVHCSAGCGRTGAFIVIDSVLGILEHGVDFLLESEDEDDNTNTESTTAAREPITEQQQQQQQHQHQPITESTTKYAEFLSRYSQDPVFRCMMTLRTQRMAMVQTIDQYLLCYEAIIARLCEWEKSGIVGVVPAWKTTTTTTATGGRRVSMAATASILESLKPAAAWKTKMDDGNSVGSGGNGSEGGGAVSMRRGESTPTSGVSGVVGGGRVFDWDAALRAQVARQ</sequence>
<evidence type="ECO:0000313" key="6">
    <source>
        <dbReference type="Proteomes" id="UP001211907"/>
    </source>
</evidence>
<dbReference type="SMART" id="SM00194">
    <property type="entry name" value="PTPc"/>
    <property type="match status" value="1"/>
</dbReference>
<feature type="region of interest" description="Disordered" evidence="2">
    <location>
        <begin position="368"/>
        <end position="395"/>
    </location>
</feature>
<dbReference type="SMART" id="SM00404">
    <property type="entry name" value="PTPc_motif"/>
    <property type="match status" value="1"/>
</dbReference>
<feature type="compositionally biased region" description="Low complexity" evidence="2">
    <location>
        <begin position="113"/>
        <end position="124"/>
    </location>
</feature>
<organism evidence="5 6">
    <name type="scientific">Physocladia obscura</name>
    <dbReference type="NCBI Taxonomy" id="109957"/>
    <lineage>
        <taxon>Eukaryota</taxon>
        <taxon>Fungi</taxon>
        <taxon>Fungi incertae sedis</taxon>
        <taxon>Chytridiomycota</taxon>
        <taxon>Chytridiomycota incertae sedis</taxon>
        <taxon>Chytridiomycetes</taxon>
        <taxon>Chytridiales</taxon>
        <taxon>Chytriomycetaceae</taxon>
        <taxon>Physocladia</taxon>
    </lineage>
</organism>
<feature type="region of interest" description="Disordered" evidence="2">
    <location>
        <begin position="792"/>
        <end position="827"/>
    </location>
</feature>
<feature type="compositionally biased region" description="Low complexity" evidence="2">
    <location>
        <begin position="232"/>
        <end position="256"/>
    </location>
</feature>
<dbReference type="PROSITE" id="PS00383">
    <property type="entry name" value="TYR_PHOSPHATASE_1"/>
    <property type="match status" value="1"/>
</dbReference>
<feature type="region of interest" description="Disordered" evidence="2">
    <location>
        <begin position="213"/>
        <end position="275"/>
    </location>
</feature>
<dbReference type="GO" id="GO:0004725">
    <property type="term" value="F:protein tyrosine phosphatase activity"/>
    <property type="evidence" value="ECO:0007669"/>
    <property type="project" value="InterPro"/>
</dbReference>
<reference evidence="5" key="1">
    <citation type="submission" date="2020-05" db="EMBL/GenBank/DDBJ databases">
        <title>Phylogenomic resolution of chytrid fungi.</title>
        <authorList>
            <person name="Stajich J.E."/>
            <person name="Amses K."/>
            <person name="Simmons R."/>
            <person name="Seto K."/>
            <person name="Myers J."/>
            <person name="Bonds A."/>
            <person name="Quandt C.A."/>
            <person name="Barry K."/>
            <person name="Liu P."/>
            <person name="Grigoriev I."/>
            <person name="Longcore J.E."/>
            <person name="James T.Y."/>
        </authorList>
    </citation>
    <scope>NUCLEOTIDE SEQUENCE</scope>
    <source>
        <strain evidence="5">JEL0513</strain>
    </source>
</reference>
<dbReference type="EMBL" id="JADGJH010003472">
    <property type="protein sequence ID" value="KAJ3090692.1"/>
    <property type="molecule type" value="Genomic_DNA"/>
</dbReference>
<dbReference type="InterPro" id="IPR050348">
    <property type="entry name" value="Protein-Tyr_Phosphatase"/>
</dbReference>
<dbReference type="PROSITE" id="PS50056">
    <property type="entry name" value="TYR_PHOSPHATASE_2"/>
    <property type="match status" value="1"/>
</dbReference>
<protein>
    <submittedName>
        <fullName evidence="5">Uncharacterized protein</fullName>
    </submittedName>
</protein>
<feature type="compositionally biased region" description="Low complexity" evidence="2">
    <location>
        <begin position="28"/>
        <end position="62"/>
    </location>
</feature>
<feature type="region of interest" description="Disordered" evidence="2">
    <location>
        <begin position="531"/>
        <end position="553"/>
    </location>
</feature>
<feature type="region of interest" description="Disordered" evidence="2">
    <location>
        <begin position="312"/>
        <end position="343"/>
    </location>
</feature>
<gene>
    <name evidence="5" type="ORF">HK100_007371</name>
</gene>
<evidence type="ECO:0000259" key="3">
    <source>
        <dbReference type="PROSITE" id="PS50055"/>
    </source>
</evidence>
<dbReference type="InterPro" id="IPR000242">
    <property type="entry name" value="PTP_cat"/>
</dbReference>
<dbReference type="InterPro" id="IPR003595">
    <property type="entry name" value="Tyr_Pase_cat"/>
</dbReference>
<feature type="domain" description="Tyrosine specific protein phosphatases" evidence="4">
    <location>
        <begin position="756"/>
        <end position="867"/>
    </location>
</feature>
<evidence type="ECO:0000313" key="5">
    <source>
        <dbReference type="EMBL" id="KAJ3090692.1"/>
    </source>
</evidence>
<dbReference type="SUPFAM" id="SSF52799">
    <property type="entry name" value="(Phosphotyrosine protein) phosphatases II"/>
    <property type="match status" value="1"/>
</dbReference>
<proteinExistence type="inferred from homology"/>
<feature type="compositionally biased region" description="Low complexity" evidence="2">
    <location>
        <begin position="814"/>
        <end position="824"/>
    </location>
</feature>
<dbReference type="PRINTS" id="PR00700">
    <property type="entry name" value="PRTYPHPHTASE"/>
</dbReference>
<feature type="region of interest" description="Disordered" evidence="2">
    <location>
        <begin position="113"/>
        <end position="142"/>
    </location>
</feature>
<dbReference type="Proteomes" id="UP001211907">
    <property type="component" value="Unassembled WGS sequence"/>
</dbReference>